<proteinExistence type="predicted"/>
<protein>
    <recommendedName>
        <fullName evidence="4">Rad51-like C-terminal domain-containing protein</fullName>
    </recommendedName>
</protein>
<name>A0A8J2IDP4_9PLEO</name>
<reference evidence="5" key="1">
    <citation type="submission" date="2021-05" db="EMBL/GenBank/DDBJ databases">
        <authorList>
            <person name="Stam R."/>
        </authorList>
    </citation>
    <scope>NUCLEOTIDE SEQUENCE</scope>
    <source>
        <strain evidence="5">CS162</strain>
    </source>
</reference>
<comment type="subcellular location">
    <subcellularLocation>
        <location evidence="1">Nucleus</location>
    </subcellularLocation>
</comment>
<dbReference type="InterPro" id="IPR013632">
    <property type="entry name" value="Rad51_C"/>
</dbReference>
<organism evidence="5 6">
    <name type="scientific">Alternaria atra</name>
    <dbReference type="NCBI Taxonomy" id="119953"/>
    <lineage>
        <taxon>Eukaryota</taxon>
        <taxon>Fungi</taxon>
        <taxon>Dikarya</taxon>
        <taxon>Ascomycota</taxon>
        <taxon>Pezizomycotina</taxon>
        <taxon>Dothideomycetes</taxon>
        <taxon>Pleosporomycetidae</taxon>
        <taxon>Pleosporales</taxon>
        <taxon>Pleosporineae</taxon>
        <taxon>Pleosporaceae</taxon>
        <taxon>Alternaria</taxon>
        <taxon>Alternaria sect. Ulocladioides</taxon>
    </lineage>
</organism>
<evidence type="ECO:0000259" key="4">
    <source>
        <dbReference type="Pfam" id="PF08423"/>
    </source>
</evidence>
<dbReference type="PANTHER" id="PTHR46457">
    <property type="entry name" value="DNA REPAIR PROTEIN RAD51 HOMOLOG 4"/>
    <property type="match status" value="1"/>
</dbReference>
<dbReference type="GO" id="GO:0000723">
    <property type="term" value="P:telomere maintenance"/>
    <property type="evidence" value="ECO:0007669"/>
    <property type="project" value="TreeGrafter"/>
</dbReference>
<comment type="caution">
    <text evidence="5">The sequence shown here is derived from an EMBL/GenBank/DDBJ whole genome shotgun (WGS) entry which is preliminary data.</text>
</comment>
<dbReference type="GO" id="GO:0000724">
    <property type="term" value="P:double-strand break repair via homologous recombination"/>
    <property type="evidence" value="ECO:0007669"/>
    <property type="project" value="TreeGrafter"/>
</dbReference>
<feature type="region of interest" description="Disordered" evidence="3">
    <location>
        <begin position="197"/>
        <end position="233"/>
    </location>
</feature>
<sequence>MAAVDISSNELSATARPAEPLLASHLIDDEDLDELLESVCNVTLGTKEKSEKEQLQTGVKSLDDALGGELQSGRVVEVSGEVGAGASEICCTLLVNSLLRYETSTAAVVDTTGNFDVLRLYTIIVAQLSRQPDFTASLRSSSNLGPGASTEDLAAMILDRVKLMRVFDFVGVREAVGEIRDEIEGKKVVEPILRTAERQEDVPTEQAAEDQPPTERVKTKRTYVADSEDEEEDEEMLFDSEVTMTAAAQPVQDPEPGQAQHPTPMKTTETTRAEAERGQTKLILIDNIAQVFHPLLKKDYIQGILL</sequence>
<evidence type="ECO:0000256" key="2">
    <source>
        <dbReference type="ARBA" id="ARBA00023242"/>
    </source>
</evidence>
<dbReference type="GO" id="GO:0005657">
    <property type="term" value="C:replication fork"/>
    <property type="evidence" value="ECO:0007669"/>
    <property type="project" value="TreeGrafter"/>
</dbReference>
<dbReference type="EMBL" id="CAJRGZ010000027">
    <property type="protein sequence ID" value="CAG5182564.1"/>
    <property type="molecule type" value="Genomic_DNA"/>
</dbReference>
<evidence type="ECO:0000313" key="6">
    <source>
        <dbReference type="Proteomes" id="UP000676310"/>
    </source>
</evidence>
<evidence type="ECO:0000313" key="5">
    <source>
        <dbReference type="EMBL" id="CAG5182564.1"/>
    </source>
</evidence>
<dbReference type="PANTHER" id="PTHR46457:SF1">
    <property type="entry name" value="DNA REPAIR PROTEIN RAD51 HOMOLOG 4"/>
    <property type="match status" value="1"/>
</dbReference>
<dbReference type="SUPFAM" id="SSF52540">
    <property type="entry name" value="P-loop containing nucleoside triphosphate hydrolases"/>
    <property type="match status" value="1"/>
</dbReference>
<feature type="region of interest" description="Disordered" evidence="3">
    <location>
        <begin position="250"/>
        <end position="270"/>
    </location>
</feature>
<dbReference type="Gene3D" id="3.40.50.300">
    <property type="entry name" value="P-loop containing nucleotide triphosphate hydrolases"/>
    <property type="match status" value="1"/>
</dbReference>
<dbReference type="GO" id="GO:0008094">
    <property type="term" value="F:ATP-dependent activity, acting on DNA"/>
    <property type="evidence" value="ECO:0007669"/>
    <property type="project" value="TreeGrafter"/>
</dbReference>
<dbReference type="GO" id="GO:0005815">
    <property type="term" value="C:microtubule organizing center"/>
    <property type="evidence" value="ECO:0007669"/>
    <property type="project" value="TreeGrafter"/>
</dbReference>
<dbReference type="InterPro" id="IPR051988">
    <property type="entry name" value="HRR_RAD51_Paralog"/>
</dbReference>
<accession>A0A8J2IDP4</accession>
<dbReference type="Pfam" id="PF08423">
    <property type="entry name" value="Rad51"/>
    <property type="match status" value="1"/>
</dbReference>
<dbReference type="GO" id="GO:0003697">
    <property type="term" value="F:single-stranded DNA binding"/>
    <property type="evidence" value="ECO:0007669"/>
    <property type="project" value="TreeGrafter"/>
</dbReference>
<feature type="domain" description="Rad51-like C-terminal" evidence="4">
    <location>
        <begin position="53"/>
        <end position="123"/>
    </location>
</feature>
<dbReference type="AlphaFoldDB" id="A0A8J2IDP4"/>
<gene>
    <name evidence="5" type="ORF">ALTATR162_LOCUS10223</name>
</gene>
<evidence type="ECO:0000256" key="3">
    <source>
        <dbReference type="SAM" id="MobiDB-lite"/>
    </source>
</evidence>
<dbReference type="GO" id="GO:0033063">
    <property type="term" value="C:Rad51B-Rad51C-Rad51D-XRCC2 complex"/>
    <property type="evidence" value="ECO:0007669"/>
    <property type="project" value="TreeGrafter"/>
</dbReference>
<keyword evidence="2" id="KW-0539">Nucleus</keyword>
<dbReference type="GO" id="GO:0007131">
    <property type="term" value="P:reciprocal meiotic recombination"/>
    <property type="evidence" value="ECO:0007669"/>
    <property type="project" value="TreeGrafter"/>
</dbReference>
<dbReference type="RefSeq" id="XP_043173794.1">
    <property type="nucleotide sequence ID" value="XM_043317859.1"/>
</dbReference>
<evidence type="ECO:0000256" key="1">
    <source>
        <dbReference type="ARBA" id="ARBA00004123"/>
    </source>
</evidence>
<dbReference type="GeneID" id="67010361"/>
<dbReference type="Proteomes" id="UP000676310">
    <property type="component" value="Unassembled WGS sequence"/>
</dbReference>
<dbReference type="GO" id="GO:0000400">
    <property type="term" value="F:four-way junction DNA binding"/>
    <property type="evidence" value="ECO:0007669"/>
    <property type="project" value="TreeGrafter"/>
</dbReference>
<dbReference type="InterPro" id="IPR027417">
    <property type="entry name" value="P-loop_NTPase"/>
</dbReference>
<keyword evidence="6" id="KW-1185">Reference proteome</keyword>
<dbReference type="OrthoDB" id="336321at2759"/>
<dbReference type="GO" id="GO:0042148">
    <property type="term" value="P:DNA strand invasion"/>
    <property type="evidence" value="ECO:0007669"/>
    <property type="project" value="TreeGrafter"/>
</dbReference>